<feature type="domain" description="Alcohol dehydrogenase-like C-terminal" evidence="1">
    <location>
        <begin position="34"/>
        <end position="119"/>
    </location>
</feature>
<gene>
    <name evidence="2" type="ORF">GCM10022254_46440</name>
</gene>
<dbReference type="Proteomes" id="UP001501710">
    <property type="component" value="Unassembled WGS sequence"/>
</dbReference>
<dbReference type="EMBL" id="BAABAS010000015">
    <property type="protein sequence ID" value="GAA4236548.1"/>
    <property type="molecule type" value="Genomic_DNA"/>
</dbReference>
<evidence type="ECO:0000313" key="3">
    <source>
        <dbReference type="Proteomes" id="UP001501710"/>
    </source>
</evidence>
<dbReference type="SUPFAM" id="SSF51735">
    <property type="entry name" value="NAD(P)-binding Rossmann-fold domains"/>
    <property type="match status" value="1"/>
</dbReference>
<dbReference type="Gene3D" id="3.40.50.720">
    <property type="entry name" value="NAD(P)-binding Rossmann-like Domain"/>
    <property type="match status" value="1"/>
</dbReference>
<name>A0ABP8CAC9_9ACTN</name>
<dbReference type="InterPro" id="IPR036291">
    <property type="entry name" value="NAD(P)-bd_dom_sf"/>
</dbReference>
<evidence type="ECO:0000313" key="2">
    <source>
        <dbReference type="EMBL" id="GAA4236548.1"/>
    </source>
</evidence>
<proteinExistence type="predicted"/>
<accession>A0ABP8CAC9</accession>
<dbReference type="Pfam" id="PF00107">
    <property type="entry name" value="ADH_zinc_N"/>
    <property type="match status" value="1"/>
</dbReference>
<evidence type="ECO:0000259" key="1">
    <source>
        <dbReference type="Pfam" id="PF00107"/>
    </source>
</evidence>
<dbReference type="InterPro" id="IPR013149">
    <property type="entry name" value="ADH-like_C"/>
</dbReference>
<organism evidence="2 3">
    <name type="scientific">Actinomadura meridiana</name>
    <dbReference type="NCBI Taxonomy" id="559626"/>
    <lineage>
        <taxon>Bacteria</taxon>
        <taxon>Bacillati</taxon>
        <taxon>Actinomycetota</taxon>
        <taxon>Actinomycetes</taxon>
        <taxon>Streptosporangiales</taxon>
        <taxon>Thermomonosporaceae</taxon>
        <taxon>Actinomadura</taxon>
    </lineage>
</organism>
<dbReference type="Gene3D" id="3.90.180.10">
    <property type="entry name" value="Medium-chain alcohol dehydrogenases, catalytic domain"/>
    <property type="match status" value="1"/>
</dbReference>
<reference evidence="3" key="1">
    <citation type="journal article" date="2019" name="Int. J. Syst. Evol. Microbiol.">
        <title>The Global Catalogue of Microorganisms (GCM) 10K type strain sequencing project: providing services to taxonomists for standard genome sequencing and annotation.</title>
        <authorList>
            <consortium name="The Broad Institute Genomics Platform"/>
            <consortium name="The Broad Institute Genome Sequencing Center for Infectious Disease"/>
            <person name="Wu L."/>
            <person name="Ma J."/>
        </authorList>
    </citation>
    <scope>NUCLEOTIDE SEQUENCE [LARGE SCALE GENOMIC DNA]</scope>
    <source>
        <strain evidence="3">JCM 17440</strain>
    </source>
</reference>
<keyword evidence="3" id="KW-1185">Reference proteome</keyword>
<protein>
    <recommendedName>
        <fullName evidence="1">Alcohol dehydrogenase-like C-terminal domain-containing protein</fullName>
    </recommendedName>
</protein>
<sequence length="170" mass="18491">MRFGAIGYLDRNDFSHWGVPPHWDDAAGYGAWMKEARRFRKALAEIGGGRAPRIVFEHPGEATIPTSVFVCAPGGMVVICAGTSGYSAMVDLRYQWVMQKRLQGSHGTNDEQARAYNDLVRAKRIDPALGEVVPFHEIGRAHHDMANGIEVFGNRVALVGAADADQGASP</sequence>
<comment type="caution">
    <text evidence="2">The sequence shown here is derived from an EMBL/GenBank/DDBJ whole genome shotgun (WGS) entry which is preliminary data.</text>
</comment>